<evidence type="ECO:0000256" key="1">
    <source>
        <dbReference type="ARBA" id="ARBA00009600"/>
    </source>
</evidence>
<gene>
    <name evidence="3" type="ORF">EDC25_10210</name>
</gene>
<dbReference type="GO" id="GO:0005829">
    <property type="term" value="C:cytosol"/>
    <property type="evidence" value="ECO:0007669"/>
    <property type="project" value="TreeGrafter"/>
</dbReference>
<dbReference type="AlphaFoldDB" id="A0A4R3LM09"/>
<evidence type="ECO:0000313" key="3">
    <source>
        <dbReference type="EMBL" id="TCT00646.1"/>
    </source>
</evidence>
<dbReference type="OrthoDB" id="9807486at2"/>
<proteinExistence type="inferred from homology"/>
<name>A0A4R3LM09_9GAMM</name>
<dbReference type="Gene3D" id="3.40.1740.10">
    <property type="entry name" value="VC0467-like"/>
    <property type="match status" value="1"/>
</dbReference>
<protein>
    <recommendedName>
        <fullName evidence="2">UPF0301 protein EDC25_10210</fullName>
    </recommendedName>
</protein>
<dbReference type="InterPro" id="IPR003774">
    <property type="entry name" value="AlgH-like"/>
</dbReference>
<dbReference type="RefSeq" id="WP_123520986.1">
    <property type="nucleotide sequence ID" value="NZ_JBHLWF010000013.1"/>
</dbReference>
<evidence type="ECO:0000313" key="4">
    <source>
        <dbReference type="Proteomes" id="UP000294599"/>
    </source>
</evidence>
<dbReference type="Pfam" id="PF02622">
    <property type="entry name" value="DUF179"/>
    <property type="match status" value="1"/>
</dbReference>
<dbReference type="EMBL" id="SMAF01000002">
    <property type="protein sequence ID" value="TCT00646.1"/>
    <property type="molecule type" value="Genomic_DNA"/>
</dbReference>
<comment type="caution">
    <text evidence="3">The sequence shown here is derived from an EMBL/GenBank/DDBJ whole genome shotgun (WGS) entry which is preliminary data.</text>
</comment>
<comment type="similarity">
    <text evidence="1 2">Belongs to the UPF0301 (AlgH) family.</text>
</comment>
<sequence length="189" mass="20159">MSEDGTHLTNQLLIAMPALDDPHFARTVAYVCQHDADGAMAVVINRTASFSLGEIVSELELDTAPGTLGDRPVLLGGPVSVERGFVLHSVDGRNWDSSIQPAADLMLTTSRDILAAIALGQAPPRFLFALGYAGWAAGQLEQELRENAWLTAPADRALLFDVPPEQRWHAAAASIGVDPSRLTSYGGRA</sequence>
<dbReference type="PANTHER" id="PTHR30327:SF1">
    <property type="entry name" value="UPF0301 PROTEIN YQGE"/>
    <property type="match status" value="1"/>
</dbReference>
<keyword evidence="4" id="KW-1185">Reference proteome</keyword>
<evidence type="ECO:0000256" key="2">
    <source>
        <dbReference type="HAMAP-Rule" id="MF_00758"/>
    </source>
</evidence>
<dbReference type="HAMAP" id="MF_00758">
    <property type="entry name" value="UPF0301"/>
    <property type="match status" value="1"/>
</dbReference>
<dbReference type="NCBIfam" id="NF001266">
    <property type="entry name" value="PRK00228.1-1"/>
    <property type="match status" value="1"/>
</dbReference>
<dbReference type="Proteomes" id="UP000294599">
    <property type="component" value="Unassembled WGS sequence"/>
</dbReference>
<accession>A0A4R3LM09</accession>
<reference evidence="3 4" key="1">
    <citation type="submission" date="2019-03" db="EMBL/GenBank/DDBJ databases">
        <title>Genomic Encyclopedia of Type Strains, Phase IV (KMG-IV): sequencing the most valuable type-strain genomes for metagenomic binning, comparative biology and taxonomic classification.</title>
        <authorList>
            <person name="Goeker M."/>
        </authorList>
    </citation>
    <scope>NUCLEOTIDE SEQUENCE [LARGE SCALE GENOMIC DNA]</scope>
    <source>
        <strain evidence="3 4">DSM 21944</strain>
    </source>
</reference>
<dbReference type="PANTHER" id="PTHR30327">
    <property type="entry name" value="UNCHARACTERIZED PROTEIN YQGE"/>
    <property type="match status" value="1"/>
</dbReference>
<organism evidence="3 4">
    <name type="scientific">Pseudofulvimonas gallinarii</name>
    <dbReference type="NCBI Taxonomy" id="634155"/>
    <lineage>
        <taxon>Bacteria</taxon>
        <taxon>Pseudomonadati</taxon>
        <taxon>Pseudomonadota</taxon>
        <taxon>Gammaproteobacteria</taxon>
        <taxon>Lysobacterales</taxon>
        <taxon>Rhodanobacteraceae</taxon>
        <taxon>Pseudofulvimonas</taxon>
    </lineage>
</organism>
<dbReference type="SUPFAM" id="SSF143456">
    <property type="entry name" value="VC0467-like"/>
    <property type="match status" value="1"/>
</dbReference>